<name>A0ABU6X332_9FABA</name>
<dbReference type="Pfam" id="PF03195">
    <property type="entry name" value="LOB"/>
    <property type="match status" value="1"/>
</dbReference>
<keyword evidence="4" id="KW-1185">Reference proteome</keyword>
<dbReference type="EMBL" id="JASCZI010211476">
    <property type="protein sequence ID" value="MED6192555.1"/>
    <property type="molecule type" value="Genomic_DNA"/>
</dbReference>
<evidence type="ECO:0000313" key="4">
    <source>
        <dbReference type="Proteomes" id="UP001341840"/>
    </source>
</evidence>
<proteinExistence type="inferred from homology"/>
<evidence type="ECO:0000256" key="1">
    <source>
        <dbReference type="ARBA" id="ARBA00005474"/>
    </source>
</evidence>
<dbReference type="InterPro" id="IPR004883">
    <property type="entry name" value="LOB"/>
</dbReference>
<dbReference type="PANTHER" id="PTHR31529:SF50">
    <property type="entry name" value="LOB DOMAIN PROTEIN"/>
    <property type="match status" value="1"/>
</dbReference>
<dbReference type="PROSITE" id="PS50891">
    <property type="entry name" value="LOB"/>
    <property type="match status" value="1"/>
</dbReference>
<dbReference type="PANTHER" id="PTHR31529">
    <property type="entry name" value="LOB DOMAIN CONTAINING PROTEIN"/>
    <property type="match status" value="1"/>
</dbReference>
<comment type="caution">
    <text evidence="3">The sequence shown here is derived from an EMBL/GenBank/DDBJ whole genome shotgun (WGS) entry which is preliminary data.</text>
</comment>
<gene>
    <name evidence="3" type="ORF">PIB30_011351</name>
</gene>
<organism evidence="3 4">
    <name type="scientific">Stylosanthes scabra</name>
    <dbReference type="NCBI Taxonomy" id="79078"/>
    <lineage>
        <taxon>Eukaryota</taxon>
        <taxon>Viridiplantae</taxon>
        <taxon>Streptophyta</taxon>
        <taxon>Embryophyta</taxon>
        <taxon>Tracheophyta</taxon>
        <taxon>Spermatophyta</taxon>
        <taxon>Magnoliopsida</taxon>
        <taxon>eudicotyledons</taxon>
        <taxon>Gunneridae</taxon>
        <taxon>Pentapetalae</taxon>
        <taxon>rosids</taxon>
        <taxon>fabids</taxon>
        <taxon>Fabales</taxon>
        <taxon>Fabaceae</taxon>
        <taxon>Papilionoideae</taxon>
        <taxon>50 kb inversion clade</taxon>
        <taxon>dalbergioids sensu lato</taxon>
        <taxon>Dalbergieae</taxon>
        <taxon>Pterocarpus clade</taxon>
        <taxon>Stylosanthes</taxon>
    </lineage>
</organism>
<evidence type="ECO:0000313" key="3">
    <source>
        <dbReference type="EMBL" id="MED6192555.1"/>
    </source>
</evidence>
<reference evidence="3 4" key="1">
    <citation type="journal article" date="2023" name="Plants (Basel)">
        <title>Bridging the Gap: Combining Genomics and Transcriptomics Approaches to Understand Stylosanthes scabra, an Orphan Legume from the Brazilian Caatinga.</title>
        <authorList>
            <person name="Ferreira-Neto J.R.C."/>
            <person name="da Silva M.D."/>
            <person name="Binneck E."/>
            <person name="de Melo N.F."/>
            <person name="da Silva R.H."/>
            <person name="de Melo A.L.T.M."/>
            <person name="Pandolfi V."/>
            <person name="Bustamante F.O."/>
            <person name="Brasileiro-Vidal A.C."/>
            <person name="Benko-Iseppon A.M."/>
        </authorList>
    </citation>
    <scope>NUCLEOTIDE SEQUENCE [LARGE SCALE GENOMIC DNA]</scope>
    <source>
        <tissue evidence="3">Leaves</tissue>
    </source>
</reference>
<feature type="domain" description="LOB" evidence="2">
    <location>
        <begin position="6"/>
        <end position="108"/>
    </location>
</feature>
<dbReference type="Proteomes" id="UP001341840">
    <property type="component" value="Unassembled WGS sequence"/>
</dbReference>
<sequence length="212" mass="24384">MKGFGCSCGACKYLRRRCTRDCIFAPYFSYEEASTHFAAVHKVFGASNVSRLLLHLPLHHRSDAAITISFQALARIHDPIYGCLSYIYLLQQQVASLHREIDDILRNNFMMKSYSCFGFENYYGSVMNTNNGIEDIIVQEGSDEESGSRDREYYQSLLSMEANNNDEFFEEHNLLYGDQTDPISLDKFLSGIDQDVFLNHPWFKHNNNNNAT</sequence>
<evidence type="ECO:0000259" key="2">
    <source>
        <dbReference type="PROSITE" id="PS50891"/>
    </source>
</evidence>
<accession>A0ABU6X332</accession>
<comment type="similarity">
    <text evidence="1">Belongs to the LOB domain-containing protein family.</text>
</comment>
<protein>
    <recommendedName>
        <fullName evidence="2">LOB domain-containing protein</fullName>
    </recommendedName>
</protein>